<dbReference type="OrthoDB" id="7697185at2759"/>
<name>A0A7M7ISU6_NASVI</name>
<protein>
    <submittedName>
        <fullName evidence="1">Uncharacterized protein</fullName>
    </submittedName>
</protein>
<dbReference type="PANTHER" id="PTHR33053:SF25">
    <property type="entry name" value="TRANSPOSASE DOMAIN-CONTAINING PROTEIN"/>
    <property type="match status" value="1"/>
</dbReference>
<evidence type="ECO:0000313" key="2">
    <source>
        <dbReference type="Proteomes" id="UP000002358"/>
    </source>
</evidence>
<dbReference type="GeneID" id="107980939"/>
<organism evidence="1 2">
    <name type="scientific">Nasonia vitripennis</name>
    <name type="common">Parasitic wasp</name>
    <dbReference type="NCBI Taxonomy" id="7425"/>
    <lineage>
        <taxon>Eukaryota</taxon>
        <taxon>Metazoa</taxon>
        <taxon>Ecdysozoa</taxon>
        <taxon>Arthropoda</taxon>
        <taxon>Hexapoda</taxon>
        <taxon>Insecta</taxon>
        <taxon>Pterygota</taxon>
        <taxon>Neoptera</taxon>
        <taxon>Endopterygota</taxon>
        <taxon>Hymenoptera</taxon>
        <taxon>Apocrita</taxon>
        <taxon>Proctotrupomorpha</taxon>
        <taxon>Chalcidoidea</taxon>
        <taxon>Pteromalidae</taxon>
        <taxon>Pteromalinae</taxon>
        <taxon>Nasonia</taxon>
    </lineage>
</organism>
<accession>A0A7M7ISU6</accession>
<dbReference type="KEGG" id="nvi:107980939"/>
<dbReference type="PANTHER" id="PTHR33053">
    <property type="entry name" value="PROTEIN, PUTATIVE-RELATED"/>
    <property type="match status" value="1"/>
</dbReference>
<dbReference type="RefSeq" id="XP_016839925.1">
    <property type="nucleotide sequence ID" value="XM_016984436.3"/>
</dbReference>
<dbReference type="Proteomes" id="UP000002358">
    <property type="component" value="Chromosome 3"/>
</dbReference>
<reference evidence="1" key="1">
    <citation type="submission" date="2021-01" db="UniProtKB">
        <authorList>
            <consortium name="EnsemblMetazoa"/>
        </authorList>
    </citation>
    <scope>IDENTIFICATION</scope>
</reference>
<proteinExistence type="predicted"/>
<keyword evidence="2" id="KW-1185">Reference proteome</keyword>
<dbReference type="AlphaFoldDB" id="A0A7M7ISU6"/>
<sequence>MVNSFVLDFMHLGYLSVMKKILTEYWIKSTKKMCTRQNVLQISQRLTNLSKAVPIEFLRTTRSLGETGKWKATEYRFFLLYAGMFIMKGILSEDLYKHFLLLVMACRILCCKKSCQQYADHAEVYLKHFVLLSMKLYGNETLVLIRSGNKPLEQLCRRLQQEELYTKPKVMRLGLCQIHKKKTLKDKVKIKSIQFRNCQVTTKTPNNYVLLKNGTIVEVFQIYSNEETEDLKKNHHQRKINRNY</sequence>
<dbReference type="InParanoid" id="A0A7M7ISU6"/>
<dbReference type="EnsemblMetazoa" id="XM_016984436">
    <property type="protein sequence ID" value="XP_016839925"/>
    <property type="gene ID" value="LOC107980939"/>
</dbReference>
<evidence type="ECO:0000313" key="1">
    <source>
        <dbReference type="EnsemblMetazoa" id="XP_016839925"/>
    </source>
</evidence>